<dbReference type="GO" id="GO:0018580">
    <property type="term" value="F:nitronate monooxygenase activity"/>
    <property type="evidence" value="ECO:0007669"/>
    <property type="project" value="InterPro"/>
</dbReference>
<dbReference type="InterPro" id="IPR013785">
    <property type="entry name" value="Aldolase_TIM"/>
</dbReference>
<dbReference type="InterPro" id="IPR004136">
    <property type="entry name" value="NMO"/>
</dbReference>
<sequence length="314" mass="32691">MTPLELLERLRIPVMAAPMFLASGPELVIAASRAGIIGSFPTPNCRTAEELDAWLTQITTALGTGADAQPWALNLITHSTNTRLGADLEMVEKHRPPIVITALGSPRPVVEVVHSYGGIVLADVVSMKLARKAADAGADGLVCVSSGAGGHTGHLSPLPFIAAVRERFDGLVCVGGGIATGAGIAGAVAAGADLVYMGTRFLATKESIALEGHKKMVVDSEIDDLVVSAAITGTPASWLRASLEAVGIDPSATGATSRDYSMEASNVRRWKDTWAAGQGLNSIDAIETTADIVDRLVAEYGAAWDRVDRIATTR</sequence>
<organism evidence="6 7">
    <name type="scientific">Arthrobacter alpinus</name>
    <dbReference type="NCBI Taxonomy" id="656366"/>
    <lineage>
        <taxon>Bacteria</taxon>
        <taxon>Bacillati</taxon>
        <taxon>Actinomycetota</taxon>
        <taxon>Actinomycetes</taxon>
        <taxon>Micrococcales</taxon>
        <taxon>Micrococcaceae</taxon>
        <taxon>Arthrobacter</taxon>
    </lineage>
</organism>
<keyword evidence="2" id="KW-0285">Flavoprotein</keyword>
<proteinExistence type="inferred from homology"/>
<dbReference type="AlphaFoldDB" id="A0A0M4RMF1"/>
<gene>
    <name evidence="6" type="ORF">AOC05_01175</name>
</gene>
<dbReference type="GO" id="GO:0051213">
    <property type="term" value="F:dioxygenase activity"/>
    <property type="evidence" value="ECO:0007669"/>
    <property type="project" value="UniProtKB-KW"/>
</dbReference>
<accession>A0A0M4RMF1</accession>
<name>A0A0M4RMF1_9MICC</name>
<dbReference type="PANTHER" id="PTHR42747">
    <property type="entry name" value="NITRONATE MONOOXYGENASE-RELATED"/>
    <property type="match status" value="1"/>
</dbReference>
<dbReference type="SUPFAM" id="SSF51412">
    <property type="entry name" value="Inosine monophosphate dehydrogenase (IMPDH)"/>
    <property type="match status" value="1"/>
</dbReference>
<evidence type="ECO:0000256" key="2">
    <source>
        <dbReference type="ARBA" id="ARBA00022630"/>
    </source>
</evidence>
<dbReference type="Gene3D" id="3.20.20.70">
    <property type="entry name" value="Aldolase class I"/>
    <property type="match status" value="1"/>
</dbReference>
<evidence type="ECO:0000256" key="1">
    <source>
        <dbReference type="ARBA" id="ARBA00009881"/>
    </source>
</evidence>
<dbReference type="KEGG" id="aaq:AOC05_01175"/>
<evidence type="ECO:0000256" key="5">
    <source>
        <dbReference type="ARBA" id="ARBA00023033"/>
    </source>
</evidence>
<dbReference type="PANTHER" id="PTHR42747:SF4">
    <property type="entry name" value="BLR1330 PROTEIN"/>
    <property type="match status" value="1"/>
</dbReference>
<dbReference type="OrthoDB" id="9778912at2"/>
<dbReference type="Proteomes" id="UP000062833">
    <property type="component" value="Chromosome"/>
</dbReference>
<protein>
    <submittedName>
        <fullName evidence="6">2-nitropropane dioxygenase</fullName>
    </submittedName>
</protein>
<keyword evidence="3" id="KW-0288">FMN</keyword>
<evidence type="ECO:0000256" key="3">
    <source>
        <dbReference type="ARBA" id="ARBA00022643"/>
    </source>
</evidence>
<keyword evidence="5" id="KW-0503">Monooxygenase</keyword>
<dbReference type="PATRIC" id="fig|656366.3.peg.260"/>
<evidence type="ECO:0000313" key="7">
    <source>
        <dbReference type="Proteomes" id="UP000062833"/>
    </source>
</evidence>
<dbReference type="CDD" id="cd04730">
    <property type="entry name" value="NPD_like"/>
    <property type="match status" value="1"/>
</dbReference>
<keyword evidence="6" id="KW-0223">Dioxygenase</keyword>
<dbReference type="RefSeq" id="WP_062004956.1">
    <property type="nucleotide sequence ID" value="NZ_CP012677.1"/>
</dbReference>
<keyword evidence="7" id="KW-1185">Reference proteome</keyword>
<dbReference type="Pfam" id="PF03060">
    <property type="entry name" value="NMO"/>
    <property type="match status" value="1"/>
</dbReference>
<keyword evidence="4" id="KW-0560">Oxidoreductase</keyword>
<evidence type="ECO:0000313" key="6">
    <source>
        <dbReference type="EMBL" id="ALE91288.1"/>
    </source>
</evidence>
<reference evidence="7" key="1">
    <citation type="submission" date="2015-09" db="EMBL/GenBank/DDBJ databases">
        <title>Complete genome of Arthrobacter alpinus strain R3.8.</title>
        <authorList>
            <person name="See-Too W.S."/>
            <person name="Chan K.G."/>
        </authorList>
    </citation>
    <scope>NUCLEOTIDE SEQUENCE [LARGE SCALE GENOMIC DNA]</scope>
    <source>
        <strain evidence="7">R3.8</strain>
    </source>
</reference>
<evidence type="ECO:0000256" key="4">
    <source>
        <dbReference type="ARBA" id="ARBA00023002"/>
    </source>
</evidence>
<comment type="similarity">
    <text evidence="1">Belongs to the nitronate monooxygenase family. NMO class I subfamily.</text>
</comment>
<dbReference type="EMBL" id="CP012677">
    <property type="protein sequence ID" value="ALE91288.1"/>
    <property type="molecule type" value="Genomic_DNA"/>
</dbReference>